<feature type="transmembrane region" description="Helical" evidence="11">
    <location>
        <begin position="87"/>
        <end position="107"/>
    </location>
</feature>
<dbReference type="InterPro" id="IPR006153">
    <property type="entry name" value="Cation/H_exchanger_TM"/>
</dbReference>
<dbReference type="GeneID" id="17089551"/>
<evidence type="ECO:0000256" key="11">
    <source>
        <dbReference type="SAM" id="Phobius"/>
    </source>
</evidence>
<evidence type="ECO:0000256" key="7">
    <source>
        <dbReference type="ARBA" id="ARBA00023053"/>
    </source>
</evidence>
<evidence type="ECO:0000313" key="14">
    <source>
        <dbReference type="Proteomes" id="UP000030680"/>
    </source>
</evidence>
<feature type="transmembrane region" description="Helical" evidence="11">
    <location>
        <begin position="18"/>
        <end position="36"/>
    </location>
</feature>
<proteinExistence type="predicted"/>
<keyword evidence="10" id="KW-0739">Sodium transport</keyword>
<evidence type="ECO:0000256" key="3">
    <source>
        <dbReference type="ARBA" id="ARBA00022449"/>
    </source>
</evidence>
<dbReference type="PANTHER" id="PTHR10110:SF195">
    <property type="entry name" value="NA(+)_H(+) ANTIPORTER NHAS2"/>
    <property type="match status" value="1"/>
</dbReference>
<dbReference type="AlphaFoldDB" id="M2Y4T2"/>
<feature type="transmembrane region" description="Helical" evidence="11">
    <location>
        <begin position="277"/>
        <end position="299"/>
    </location>
</feature>
<evidence type="ECO:0000256" key="1">
    <source>
        <dbReference type="ARBA" id="ARBA00004651"/>
    </source>
</evidence>
<feature type="transmembrane region" description="Helical" evidence="11">
    <location>
        <begin position="420"/>
        <end position="445"/>
    </location>
</feature>
<name>M2Y4T2_GALSU</name>
<dbReference type="Pfam" id="PF00999">
    <property type="entry name" value="Na_H_Exchanger"/>
    <property type="match status" value="1"/>
</dbReference>
<feature type="transmembrane region" description="Helical" evidence="11">
    <location>
        <begin position="344"/>
        <end position="372"/>
    </location>
</feature>
<keyword evidence="3" id="KW-0050">Antiport</keyword>
<feature type="transmembrane region" description="Helical" evidence="11">
    <location>
        <begin position="119"/>
        <end position="144"/>
    </location>
</feature>
<keyword evidence="7" id="KW-0915">Sodium</keyword>
<protein>
    <submittedName>
        <fullName evidence="13">Monovalent cation:H+ antiporter-1, CPA1 family</fullName>
    </submittedName>
</protein>
<keyword evidence="2" id="KW-0813">Transport</keyword>
<dbReference type="STRING" id="130081.M2Y4T2"/>
<dbReference type="EMBL" id="KB454496">
    <property type="protein sequence ID" value="EME30854.1"/>
    <property type="molecule type" value="Genomic_DNA"/>
</dbReference>
<evidence type="ECO:0000259" key="12">
    <source>
        <dbReference type="Pfam" id="PF00999"/>
    </source>
</evidence>
<keyword evidence="5 11" id="KW-0812">Transmembrane</keyword>
<keyword evidence="9 11" id="KW-0472">Membrane</keyword>
<dbReference type="Gramene" id="EME30854">
    <property type="protein sequence ID" value="EME30854"/>
    <property type="gene ID" value="Gasu_18700"/>
</dbReference>
<keyword evidence="4" id="KW-1003">Cell membrane</keyword>
<feature type="transmembrane region" description="Helical" evidence="11">
    <location>
        <begin position="150"/>
        <end position="174"/>
    </location>
</feature>
<organism evidence="13 14">
    <name type="scientific">Galdieria sulphuraria</name>
    <name type="common">Red alga</name>
    <dbReference type="NCBI Taxonomy" id="130081"/>
    <lineage>
        <taxon>Eukaryota</taxon>
        <taxon>Rhodophyta</taxon>
        <taxon>Bangiophyceae</taxon>
        <taxon>Galdieriales</taxon>
        <taxon>Galdieriaceae</taxon>
        <taxon>Galdieria</taxon>
    </lineage>
</organism>
<dbReference type="GO" id="GO:0015385">
    <property type="term" value="F:sodium:proton antiporter activity"/>
    <property type="evidence" value="ECO:0007669"/>
    <property type="project" value="InterPro"/>
</dbReference>
<feature type="transmembrane region" description="Helical" evidence="11">
    <location>
        <begin position="255"/>
        <end position="271"/>
    </location>
</feature>
<dbReference type="Gene3D" id="6.10.140.1330">
    <property type="match status" value="1"/>
</dbReference>
<dbReference type="GO" id="GO:0098719">
    <property type="term" value="P:sodium ion import across plasma membrane"/>
    <property type="evidence" value="ECO:0007669"/>
    <property type="project" value="TreeGrafter"/>
</dbReference>
<evidence type="ECO:0000256" key="8">
    <source>
        <dbReference type="ARBA" id="ARBA00023065"/>
    </source>
</evidence>
<feature type="transmembrane region" description="Helical" evidence="11">
    <location>
        <begin position="319"/>
        <end position="338"/>
    </location>
</feature>
<dbReference type="InterPro" id="IPR018422">
    <property type="entry name" value="Cation/H_exchanger_CPA1"/>
</dbReference>
<dbReference type="eggNOG" id="KOG1966">
    <property type="taxonomic scope" value="Eukaryota"/>
</dbReference>
<dbReference type="OrthoDB" id="196264at2759"/>
<dbReference type="GO" id="GO:0051453">
    <property type="term" value="P:regulation of intracellular pH"/>
    <property type="evidence" value="ECO:0007669"/>
    <property type="project" value="TreeGrafter"/>
</dbReference>
<evidence type="ECO:0000256" key="4">
    <source>
        <dbReference type="ARBA" id="ARBA00022475"/>
    </source>
</evidence>
<feature type="transmembrane region" description="Helical" evidence="11">
    <location>
        <begin position="221"/>
        <end position="243"/>
    </location>
</feature>
<dbReference type="GO" id="GO:0015386">
    <property type="term" value="F:potassium:proton antiporter activity"/>
    <property type="evidence" value="ECO:0007669"/>
    <property type="project" value="TreeGrafter"/>
</dbReference>
<dbReference type="OMA" id="RWINEYI"/>
<keyword evidence="8" id="KW-0406">Ion transport</keyword>
<sequence length="569" mass="63385">MNDINDSDSILTAPDPGTFVDVLTILFTFIVFFRWINKKSLNIPDSIALSLSSLIASNLLIVLNLTLPHIGVPGLDLTPFHNVTVSFPSFVLDSALGFLLFSDAMELDIVSLKRSIEVIFVLAVFTTLLASLSIASFLYLIMIWISYPLPFSHCLLFVGAIVSPTDPVAVSGILKSKRELLPKYQRFIIAGESLFNDAVSVVLFIGLRHCIFAPHKAGVTFLVRLFVQEVVLGVTVGFAMGYLAYQMLSSFESRVLEAHVTLVLVLLINMICKHLGASIPLASVIAGLMIGNYGVAFVISSQKTFHWLWGFINDTLNSVLYLLMGFISILFVTLPNIGSYPSRFIYYFVFLSIIPLSLLSRFISVLIPLRMLQLYYKIRRKRLHPAIRYAMPLKFVFVLTWSGMRGAISVALALSLPDQLASRAIIFTLCYTLVCFSTIVQGLLFEKVVGYLGAFPKIIRATFDGNIAQMNNKRKNSYLRESFVDKNANLKPLPSLSDLVRSVGLVGVALNQQDNISKDNVKLHLVAHQQQPKTRRIPLDNEIESSMEWSSTGKWLQSPLLDNNEESAK</sequence>
<keyword evidence="14" id="KW-1185">Reference proteome</keyword>
<evidence type="ECO:0000256" key="10">
    <source>
        <dbReference type="ARBA" id="ARBA00023201"/>
    </source>
</evidence>
<gene>
    <name evidence="13" type="ORF">Gasu_18700</name>
</gene>
<evidence type="ECO:0000256" key="2">
    <source>
        <dbReference type="ARBA" id="ARBA00022448"/>
    </source>
</evidence>
<keyword evidence="6 11" id="KW-1133">Transmembrane helix</keyword>
<dbReference type="KEGG" id="gsl:Gasu_18700"/>
<evidence type="ECO:0000256" key="5">
    <source>
        <dbReference type="ARBA" id="ARBA00022692"/>
    </source>
</evidence>
<feature type="transmembrane region" description="Helical" evidence="11">
    <location>
        <begin position="393"/>
        <end position="414"/>
    </location>
</feature>
<feature type="transmembrane region" description="Helical" evidence="11">
    <location>
        <begin position="48"/>
        <end position="67"/>
    </location>
</feature>
<evidence type="ECO:0000313" key="13">
    <source>
        <dbReference type="EMBL" id="EME30854.1"/>
    </source>
</evidence>
<comment type="subcellular location">
    <subcellularLocation>
        <location evidence="1">Cell membrane</location>
        <topology evidence="1">Multi-pass membrane protein</topology>
    </subcellularLocation>
</comment>
<dbReference type="GO" id="GO:0005886">
    <property type="term" value="C:plasma membrane"/>
    <property type="evidence" value="ECO:0007669"/>
    <property type="project" value="UniProtKB-SubCell"/>
</dbReference>
<dbReference type="Proteomes" id="UP000030680">
    <property type="component" value="Unassembled WGS sequence"/>
</dbReference>
<evidence type="ECO:0000256" key="6">
    <source>
        <dbReference type="ARBA" id="ARBA00022989"/>
    </source>
</evidence>
<reference evidence="14" key="1">
    <citation type="journal article" date="2013" name="Science">
        <title>Gene transfer from bacteria and archaea facilitated evolution of an extremophilic eukaryote.</title>
        <authorList>
            <person name="Schonknecht G."/>
            <person name="Chen W.H."/>
            <person name="Ternes C.M."/>
            <person name="Barbier G.G."/>
            <person name="Shrestha R.P."/>
            <person name="Stanke M."/>
            <person name="Brautigam A."/>
            <person name="Baker B.J."/>
            <person name="Banfield J.F."/>
            <person name="Garavito R.M."/>
            <person name="Carr K."/>
            <person name="Wilkerson C."/>
            <person name="Rensing S.A."/>
            <person name="Gagneul D."/>
            <person name="Dickenson N.E."/>
            <person name="Oesterhelt C."/>
            <person name="Lercher M.J."/>
            <person name="Weber A.P."/>
        </authorList>
    </citation>
    <scope>NUCLEOTIDE SEQUENCE [LARGE SCALE GENOMIC DNA]</scope>
    <source>
        <strain evidence="14">074W</strain>
    </source>
</reference>
<feature type="transmembrane region" description="Helical" evidence="11">
    <location>
        <begin position="194"/>
        <end position="215"/>
    </location>
</feature>
<evidence type="ECO:0000256" key="9">
    <source>
        <dbReference type="ARBA" id="ARBA00023136"/>
    </source>
</evidence>
<accession>M2Y4T2</accession>
<dbReference type="RefSeq" id="XP_005707374.1">
    <property type="nucleotide sequence ID" value="XM_005707317.1"/>
</dbReference>
<feature type="domain" description="Cation/H+ exchanger transmembrane" evidence="12">
    <location>
        <begin position="30"/>
        <end position="446"/>
    </location>
</feature>
<dbReference type="PANTHER" id="PTHR10110">
    <property type="entry name" value="SODIUM/HYDROGEN EXCHANGER"/>
    <property type="match status" value="1"/>
</dbReference>